<protein>
    <submittedName>
        <fullName evidence="2">Uncharacterized protein</fullName>
    </submittedName>
</protein>
<gene>
    <name evidence="2" type="ORF">B0A54_09078</name>
</gene>
<evidence type="ECO:0000313" key="2">
    <source>
        <dbReference type="EMBL" id="TKA40618.1"/>
    </source>
</evidence>
<feature type="compositionally biased region" description="Low complexity" evidence="1">
    <location>
        <begin position="64"/>
        <end position="75"/>
    </location>
</feature>
<accession>A0A4U0UWV4</accession>
<feature type="compositionally biased region" description="Pro residues" evidence="1">
    <location>
        <begin position="9"/>
        <end position="19"/>
    </location>
</feature>
<comment type="caution">
    <text evidence="2">The sequence shown here is derived from an EMBL/GenBank/DDBJ whole genome shotgun (WGS) entry which is preliminary data.</text>
</comment>
<dbReference type="AlphaFoldDB" id="A0A4U0UWV4"/>
<dbReference type="EMBL" id="NAJP01000032">
    <property type="protein sequence ID" value="TKA40618.1"/>
    <property type="molecule type" value="Genomic_DNA"/>
</dbReference>
<dbReference type="Proteomes" id="UP000310066">
    <property type="component" value="Unassembled WGS sequence"/>
</dbReference>
<sequence length="216" mass="23700">MAARYLHPLSPPNTPPPDSPLLSVDETGYEADDESPTSSPSSSSTSAMQQHGSPLYSGDRSVRSATTLAALSTTTVPHDPRATAPAPEDHDWVYTACALWAQAGDSVNRWSDELASQRYLSQRGYDLTSDAVSARRRAEVLVQHERGCVECRGRRGGVCEGRKRVVNGKLERAVQGGRKRGREEERDGEEGEGKRRRVEMEGEARGFWRAVMMGTL</sequence>
<feature type="region of interest" description="Disordered" evidence="1">
    <location>
        <begin position="1"/>
        <end position="87"/>
    </location>
</feature>
<organism evidence="2 3">
    <name type="scientific">Friedmanniomyces endolithicus</name>
    <dbReference type="NCBI Taxonomy" id="329885"/>
    <lineage>
        <taxon>Eukaryota</taxon>
        <taxon>Fungi</taxon>
        <taxon>Dikarya</taxon>
        <taxon>Ascomycota</taxon>
        <taxon>Pezizomycotina</taxon>
        <taxon>Dothideomycetes</taxon>
        <taxon>Dothideomycetidae</taxon>
        <taxon>Mycosphaerellales</taxon>
        <taxon>Teratosphaeriaceae</taxon>
        <taxon>Friedmanniomyces</taxon>
    </lineage>
</organism>
<reference evidence="2 3" key="1">
    <citation type="submission" date="2017-03" db="EMBL/GenBank/DDBJ databases">
        <title>Genomes of endolithic fungi from Antarctica.</title>
        <authorList>
            <person name="Coleine C."/>
            <person name="Masonjones S."/>
            <person name="Stajich J.E."/>
        </authorList>
    </citation>
    <scope>NUCLEOTIDE SEQUENCE [LARGE SCALE GENOMIC DNA]</scope>
    <source>
        <strain evidence="2 3">CCFEE 5311</strain>
    </source>
</reference>
<name>A0A4U0UWV4_9PEZI</name>
<evidence type="ECO:0000313" key="3">
    <source>
        <dbReference type="Proteomes" id="UP000310066"/>
    </source>
</evidence>
<dbReference type="OrthoDB" id="3899787at2759"/>
<feature type="region of interest" description="Disordered" evidence="1">
    <location>
        <begin position="173"/>
        <end position="198"/>
    </location>
</feature>
<evidence type="ECO:0000256" key="1">
    <source>
        <dbReference type="SAM" id="MobiDB-lite"/>
    </source>
</evidence>
<feature type="compositionally biased region" description="Low complexity" evidence="1">
    <location>
        <begin position="36"/>
        <end position="46"/>
    </location>
</feature>
<proteinExistence type="predicted"/>